<evidence type="ECO:0000256" key="1">
    <source>
        <dbReference type="ARBA" id="ARBA00007198"/>
    </source>
</evidence>
<evidence type="ECO:0000256" key="2">
    <source>
        <dbReference type="PROSITE-ProRule" id="PRU01282"/>
    </source>
</evidence>
<evidence type="ECO:0000313" key="3">
    <source>
        <dbReference type="EMBL" id="PVE44775.1"/>
    </source>
</evidence>
<accession>A0A2T7UJB3</accession>
<dbReference type="AlphaFoldDB" id="A0A2T7UJB3"/>
<comment type="similarity">
    <text evidence="1 2">Belongs to the ArsC family.</text>
</comment>
<dbReference type="PANTHER" id="PTHR30041:SF8">
    <property type="entry name" value="PROTEIN YFFB"/>
    <property type="match status" value="1"/>
</dbReference>
<dbReference type="Proteomes" id="UP000037507">
    <property type="component" value="Unassembled WGS sequence"/>
</dbReference>
<dbReference type="NCBIfam" id="TIGR01617">
    <property type="entry name" value="arsC_related"/>
    <property type="match status" value="1"/>
</dbReference>
<dbReference type="STRING" id="1293045.H663_15545"/>
<dbReference type="SUPFAM" id="SSF52833">
    <property type="entry name" value="Thioredoxin-like"/>
    <property type="match status" value="1"/>
</dbReference>
<dbReference type="Gene3D" id="3.40.30.10">
    <property type="entry name" value="Glutaredoxin"/>
    <property type="match status" value="1"/>
</dbReference>
<proteinExistence type="inferred from homology"/>
<keyword evidence="4" id="KW-1185">Reference proteome</keyword>
<dbReference type="OrthoDB" id="9803749at2"/>
<dbReference type="CDD" id="cd03035">
    <property type="entry name" value="ArsC_Yffb"/>
    <property type="match status" value="1"/>
</dbReference>
<dbReference type="PROSITE" id="PS51353">
    <property type="entry name" value="ARSC"/>
    <property type="match status" value="1"/>
</dbReference>
<dbReference type="InterPro" id="IPR006660">
    <property type="entry name" value="Arsenate_reductase-like"/>
</dbReference>
<reference evidence="3" key="1">
    <citation type="submission" date="2017-04" db="EMBL/GenBank/DDBJ databases">
        <title>Unexpected and diverse lifestyles within the genus Limnohabitans.</title>
        <authorList>
            <person name="Kasalicky V."/>
            <person name="Mehrshad M."/>
            <person name="Andrei S.-A."/>
            <person name="Salcher M."/>
            <person name="Kratochvilova H."/>
            <person name="Simek K."/>
            <person name="Ghai R."/>
        </authorList>
    </citation>
    <scope>NUCLEOTIDE SEQUENCE [LARGE SCALE GENOMIC DNA]</scope>
    <source>
        <strain evidence="3">II-D5</strain>
    </source>
</reference>
<gene>
    <name evidence="3" type="ORF">H663_001280</name>
</gene>
<dbReference type="EMBL" id="LFYT02000001">
    <property type="protein sequence ID" value="PVE44775.1"/>
    <property type="molecule type" value="Genomic_DNA"/>
</dbReference>
<dbReference type="PANTHER" id="PTHR30041">
    <property type="entry name" value="ARSENATE REDUCTASE"/>
    <property type="match status" value="1"/>
</dbReference>
<protein>
    <submittedName>
        <fullName evidence="3">Arsenate reductase</fullName>
    </submittedName>
</protein>
<dbReference type="Pfam" id="PF03960">
    <property type="entry name" value="ArsC"/>
    <property type="match status" value="1"/>
</dbReference>
<dbReference type="RefSeq" id="WP_053176824.1">
    <property type="nucleotide sequence ID" value="NZ_LFYT02000001.1"/>
</dbReference>
<organism evidence="3 4">
    <name type="scientific">Limnohabitans planktonicus II-D5</name>
    <dbReference type="NCBI Taxonomy" id="1293045"/>
    <lineage>
        <taxon>Bacteria</taxon>
        <taxon>Pseudomonadati</taxon>
        <taxon>Pseudomonadota</taxon>
        <taxon>Betaproteobacteria</taxon>
        <taxon>Burkholderiales</taxon>
        <taxon>Comamonadaceae</taxon>
        <taxon>Limnohabitans</taxon>
    </lineage>
</organism>
<dbReference type="InterPro" id="IPR006504">
    <property type="entry name" value="Tscrpt_reg_Spx/MgsR"/>
</dbReference>
<dbReference type="InterPro" id="IPR036249">
    <property type="entry name" value="Thioredoxin-like_sf"/>
</dbReference>
<name>A0A2T7UJB3_9BURK</name>
<evidence type="ECO:0000313" key="4">
    <source>
        <dbReference type="Proteomes" id="UP000037507"/>
    </source>
</evidence>
<sequence>MELTVYGIPNCDSVKKARTWLTDHGLSYTFHDFKKQGVPAAELAAWVGAAGWETVLNRKGTTWRKLDPSVHSGVTDSASAQQVMQQHASTIKRPVIAWPSGRITVGHVPDQWPA</sequence>
<comment type="caution">
    <text evidence="3">The sequence shown here is derived from an EMBL/GenBank/DDBJ whole genome shotgun (WGS) entry which is preliminary data.</text>
</comment>